<evidence type="ECO:0000259" key="7">
    <source>
        <dbReference type="Pfam" id="PF01171"/>
    </source>
</evidence>
<dbReference type="GO" id="GO:0032267">
    <property type="term" value="F:tRNA(Ile)-lysidine synthase activity"/>
    <property type="evidence" value="ECO:0007669"/>
    <property type="project" value="UniProtKB-EC"/>
</dbReference>
<comment type="domain">
    <text evidence="6">The N-terminal region contains the highly conserved SGGXDS motif, predicted to be a P-loop motif involved in ATP binding.</text>
</comment>
<organism evidence="8 9">
    <name type="scientific">Roseobacter insulae</name>
    <dbReference type="NCBI Taxonomy" id="2859783"/>
    <lineage>
        <taxon>Bacteria</taxon>
        <taxon>Pseudomonadati</taxon>
        <taxon>Pseudomonadota</taxon>
        <taxon>Alphaproteobacteria</taxon>
        <taxon>Rhodobacterales</taxon>
        <taxon>Roseobacteraceae</taxon>
        <taxon>Roseobacter</taxon>
    </lineage>
</organism>
<proteinExistence type="inferred from homology"/>
<dbReference type="RefSeq" id="WP_219500675.1">
    <property type="nucleotide sequence ID" value="NZ_JAHXDN010000002.1"/>
</dbReference>
<keyword evidence="3 6" id="KW-0547">Nucleotide-binding</keyword>
<dbReference type="PANTHER" id="PTHR43033">
    <property type="entry name" value="TRNA(ILE)-LYSIDINE SYNTHASE-RELATED"/>
    <property type="match status" value="1"/>
</dbReference>
<dbReference type="InterPro" id="IPR011063">
    <property type="entry name" value="TilS/TtcA_N"/>
</dbReference>
<dbReference type="HAMAP" id="MF_01161">
    <property type="entry name" value="tRNA_Ile_lys_synt"/>
    <property type="match status" value="1"/>
</dbReference>
<dbReference type="NCBIfam" id="TIGR02432">
    <property type="entry name" value="lysidine_TilS_N"/>
    <property type="match status" value="1"/>
</dbReference>
<dbReference type="GO" id="GO:0006400">
    <property type="term" value="P:tRNA modification"/>
    <property type="evidence" value="ECO:0007669"/>
    <property type="project" value="UniProtKB-UniRule"/>
</dbReference>
<gene>
    <name evidence="6 8" type="primary">tilS</name>
    <name evidence="8" type="ORF">KX928_07535</name>
</gene>
<keyword evidence="1 6" id="KW-0436">Ligase</keyword>
<dbReference type="InterPro" id="IPR012094">
    <property type="entry name" value="tRNA_Ile_lys_synt"/>
</dbReference>
<feature type="domain" description="tRNA(Ile)-lysidine/2-thiocytidine synthase N-terminal" evidence="7">
    <location>
        <begin position="22"/>
        <end position="199"/>
    </location>
</feature>
<dbReference type="GO" id="GO:0005524">
    <property type="term" value="F:ATP binding"/>
    <property type="evidence" value="ECO:0007669"/>
    <property type="project" value="UniProtKB-UniRule"/>
</dbReference>
<evidence type="ECO:0000256" key="6">
    <source>
        <dbReference type="HAMAP-Rule" id="MF_01161"/>
    </source>
</evidence>
<dbReference type="EMBL" id="JAHXDN010000002">
    <property type="protein sequence ID" value="MBW4707635.1"/>
    <property type="molecule type" value="Genomic_DNA"/>
</dbReference>
<protein>
    <recommendedName>
        <fullName evidence="6">tRNA(Ile)-lysidine synthase</fullName>
        <ecNumber evidence="6">6.3.4.19</ecNumber>
    </recommendedName>
    <alternativeName>
        <fullName evidence="6">tRNA(Ile)-2-lysyl-cytidine synthase</fullName>
    </alternativeName>
    <alternativeName>
        <fullName evidence="6">tRNA(Ile)-lysidine synthetase</fullName>
    </alternativeName>
</protein>
<dbReference type="EC" id="6.3.4.19" evidence="6"/>
<dbReference type="InterPro" id="IPR012795">
    <property type="entry name" value="tRNA_Ile_lys_synt_N"/>
</dbReference>
<accession>A0A9X1FV12</accession>
<comment type="caution">
    <text evidence="8">The sequence shown here is derived from an EMBL/GenBank/DDBJ whole genome shotgun (WGS) entry which is preliminary data.</text>
</comment>
<evidence type="ECO:0000256" key="3">
    <source>
        <dbReference type="ARBA" id="ARBA00022741"/>
    </source>
</evidence>
<dbReference type="CDD" id="cd01992">
    <property type="entry name" value="TilS_N"/>
    <property type="match status" value="1"/>
</dbReference>
<keyword evidence="4 6" id="KW-0067">ATP-binding</keyword>
<name>A0A9X1FV12_9RHOB</name>
<evidence type="ECO:0000256" key="4">
    <source>
        <dbReference type="ARBA" id="ARBA00022840"/>
    </source>
</evidence>
<keyword evidence="2 6" id="KW-0819">tRNA processing</keyword>
<evidence type="ECO:0000256" key="5">
    <source>
        <dbReference type="ARBA" id="ARBA00048539"/>
    </source>
</evidence>
<comment type="function">
    <text evidence="6">Ligates lysine onto the cytidine present at position 34 of the AUA codon-specific tRNA(Ile) that contains the anticodon CAU, in an ATP-dependent manner. Cytidine is converted to lysidine, thus changing the amino acid specificity of the tRNA from methionine to isoleucine.</text>
</comment>
<keyword evidence="6" id="KW-0963">Cytoplasm</keyword>
<reference evidence="8" key="1">
    <citation type="submission" date="2021-07" db="EMBL/GenBank/DDBJ databases">
        <title>Roseobacter insulae sp. nov., isolated from a tidal flat.</title>
        <authorList>
            <person name="Park S."/>
            <person name="Yoon J.-H."/>
        </authorList>
    </citation>
    <scope>NUCLEOTIDE SEQUENCE</scope>
    <source>
        <strain evidence="8">YSTF-M11</strain>
    </source>
</reference>
<dbReference type="Pfam" id="PF01171">
    <property type="entry name" value="ATP_bind_3"/>
    <property type="match status" value="1"/>
</dbReference>
<comment type="subcellular location">
    <subcellularLocation>
        <location evidence="6">Cytoplasm</location>
    </subcellularLocation>
</comment>
<feature type="binding site" evidence="6">
    <location>
        <begin position="26"/>
        <end position="31"/>
    </location>
    <ligand>
        <name>ATP</name>
        <dbReference type="ChEBI" id="CHEBI:30616"/>
    </ligand>
</feature>
<dbReference type="GO" id="GO:0005737">
    <property type="term" value="C:cytoplasm"/>
    <property type="evidence" value="ECO:0007669"/>
    <property type="project" value="UniProtKB-SubCell"/>
</dbReference>
<evidence type="ECO:0000313" key="8">
    <source>
        <dbReference type="EMBL" id="MBW4707635.1"/>
    </source>
</evidence>
<keyword evidence="9" id="KW-1185">Reference proteome</keyword>
<evidence type="ECO:0000313" key="9">
    <source>
        <dbReference type="Proteomes" id="UP001138661"/>
    </source>
</evidence>
<dbReference type="AlphaFoldDB" id="A0A9X1FV12"/>
<dbReference type="Proteomes" id="UP001138661">
    <property type="component" value="Unassembled WGS sequence"/>
</dbReference>
<comment type="similarity">
    <text evidence="6">Belongs to the tRNA(Ile)-lysidine synthase family.</text>
</comment>
<evidence type="ECO:0000256" key="1">
    <source>
        <dbReference type="ARBA" id="ARBA00022598"/>
    </source>
</evidence>
<dbReference type="PANTHER" id="PTHR43033:SF1">
    <property type="entry name" value="TRNA(ILE)-LYSIDINE SYNTHASE-RELATED"/>
    <property type="match status" value="1"/>
</dbReference>
<sequence length="415" mass="45642">MRRDLGGEVDKFLLPDPPSALGVAVSGGGDSMALLHLLHDFCQHHSIALRAVTVNHGLRPEAAEEVAFVAKTCASLNVTHSVLHWDEWDRQGNLQNEARKARYRLITAWAKAHGVSHIALGHTVDDQAETVLMRLARGSGVDGLTAMTPRRQVDGVTWMRPLLHVSRVELRQELNARGLSWRDDPSNDDAGFERIKMRQALDVLEPLGVDAPALAQVAENMARAREALNAHAAAAAKGIVSVEAGAFRIDWQGFDALPEETARRIFLRALSWISGADYPPRSRAVLRLMAALKAGDSGTLDGCRARRRDDSLWIYREYNPVRAVTCAVSGVWDNRWRVDAEKCPDQVHVGALGEDGLRQVPDWRATGHMREVLLATPAVWNGQVLVAAPLAGYTNGWRATLVKDEKAYFAALLSH</sequence>
<evidence type="ECO:0000256" key="2">
    <source>
        <dbReference type="ARBA" id="ARBA00022694"/>
    </source>
</evidence>
<comment type="catalytic activity">
    <reaction evidence="5 6">
        <text>cytidine(34) in tRNA(Ile2) + L-lysine + ATP = lysidine(34) in tRNA(Ile2) + AMP + diphosphate + H(+)</text>
        <dbReference type="Rhea" id="RHEA:43744"/>
        <dbReference type="Rhea" id="RHEA-COMP:10625"/>
        <dbReference type="Rhea" id="RHEA-COMP:10670"/>
        <dbReference type="ChEBI" id="CHEBI:15378"/>
        <dbReference type="ChEBI" id="CHEBI:30616"/>
        <dbReference type="ChEBI" id="CHEBI:32551"/>
        <dbReference type="ChEBI" id="CHEBI:33019"/>
        <dbReference type="ChEBI" id="CHEBI:82748"/>
        <dbReference type="ChEBI" id="CHEBI:83665"/>
        <dbReference type="ChEBI" id="CHEBI:456215"/>
        <dbReference type="EC" id="6.3.4.19"/>
    </reaction>
</comment>